<evidence type="ECO:0000259" key="4">
    <source>
        <dbReference type="Pfam" id="PF13847"/>
    </source>
</evidence>
<dbReference type="EMBL" id="UOFW01000131">
    <property type="protein sequence ID" value="VAX05258.1"/>
    <property type="molecule type" value="Genomic_DNA"/>
</dbReference>
<dbReference type="InterPro" id="IPR050320">
    <property type="entry name" value="N5-glutamine_MTase"/>
</dbReference>
<gene>
    <name evidence="6" type="ORF">MNBD_ALPHA03-2150</name>
</gene>
<organism evidence="6">
    <name type="scientific">hydrothermal vent metagenome</name>
    <dbReference type="NCBI Taxonomy" id="652676"/>
    <lineage>
        <taxon>unclassified sequences</taxon>
        <taxon>metagenomes</taxon>
        <taxon>ecological metagenomes</taxon>
    </lineage>
</organism>
<accession>A0A3B1B1C6</accession>
<evidence type="ECO:0000256" key="1">
    <source>
        <dbReference type="ARBA" id="ARBA00022603"/>
    </source>
</evidence>
<dbReference type="GO" id="GO:0005739">
    <property type="term" value="C:mitochondrion"/>
    <property type="evidence" value="ECO:0007669"/>
    <property type="project" value="TreeGrafter"/>
</dbReference>
<dbReference type="EC" id="2.1.1.297" evidence="6"/>
<dbReference type="PANTHER" id="PTHR18895:SF74">
    <property type="entry name" value="MTRF1L RELEASE FACTOR GLUTAMINE METHYLTRANSFERASE"/>
    <property type="match status" value="1"/>
</dbReference>
<dbReference type="InterPro" id="IPR002052">
    <property type="entry name" value="DNA_methylase_N6_adenine_CS"/>
</dbReference>
<evidence type="ECO:0000256" key="2">
    <source>
        <dbReference type="ARBA" id="ARBA00022679"/>
    </source>
</evidence>
<proteinExistence type="inferred from homology"/>
<dbReference type="GO" id="GO:0003676">
    <property type="term" value="F:nucleic acid binding"/>
    <property type="evidence" value="ECO:0007669"/>
    <property type="project" value="InterPro"/>
</dbReference>
<sequence length="283" mass="31423">MASLRDIRNRAIQKLDQGGNETSGLDVDLLLEEATGLTPLDFILTPGRHINSAQEADFQTLLDRRLLREPISQILGRKDFWTLTFKVSRHCLTPRPDSEVLIEAALKSIADKKKPLKILDLGTGSGCLILSLLSELPHSMGTAVDISDKALDLAKENARRLGFQERCTFILSDWAQALPPGERFDIILCNPPYIAEEEAETLAPDVHDYEPHIALFAKDNGIEEYQKLGKILPGLITAGGHAFLEIGHEQGLRAENIFKNKGAHNIRIMQDLAGRDRCIALDF</sequence>
<dbReference type="GO" id="GO:0032259">
    <property type="term" value="P:methylation"/>
    <property type="evidence" value="ECO:0007669"/>
    <property type="project" value="UniProtKB-KW"/>
</dbReference>
<dbReference type="GO" id="GO:0102559">
    <property type="term" value="F:peptide chain release factor N(5)-glutamine methyltransferase activity"/>
    <property type="evidence" value="ECO:0007669"/>
    <property type="project" value="UniProtKB-EC"/>
</dbReference>
<dbReference type="SUPFAM" id="SSF53335">
    <property type="entry name" value="S-adenosyl-L-methionine-dependent methyltransferases"/>
    <property type="match status" value="1"/>
</dbReference>
<keyword evidence="3" id="KW-0949">S-adenosyl-L-methionine</keyword>
<keyword evidence="1 6" id="KW-0489">Methyltransferase</keyword>
<feature type="domain" description="Methyltransferase" evidence="4">
    <location>
        <begin position="113"/>
        <end position="200"/>
    </location>
</feature>
<name>A0A3B1B1C6_9ZZZZ</name>
<dbReference type="AlphaFoldDB" id="A0A3B1B1C6"/>
<dbReference type="CDD" id="cd02440">
    <property type="entry name" value="AdoMet_MTases"/>
    <property type="match status" value="1"/>
</dbReference>
<dbReference type="PROSITE" id="PS00092">
    <property type="entry name" value="N6_MTASE"/>
    <property type="match status" value="1"/>
</dbReference>
<keyword evidence="2 6" id="KW-0808">Transferase</keyword>
<protein>
    <submittedName>
        <fullName evidence="6">Peptide chain release factor N(5)-glutamine methyltransferase</fullName>
        <ecNumber evidence="6">2.1.1.297</ecNumber>
    </submittedName>
</protein>
<dbReference type="InterPro" id="IPR029063">
    <property type="entry name" value="SAM-dependent_MTases_sf"/>
</dbReference>
<dbReference type="InterPro" id="IPR019874">
    <property type="entry name" value="RF_methyltr_PrmC"/>
</dbReference>
<dbReference type="NCBIfam" id="TIGR00536">
    <property type="entry name" value="hemK_fam"/>
    <property type="match status" value="1"/>
</dbReference>
<dbReference type="Pfam" id="PF17827">
    <property type="entry name" value="PrmC_N"/>
    <property type="match status" value="1"/>
</dbReference>
<feature type="domain" description="Release factor glutamine methyltransferase N-terminal" evidence="5">
    <location>
        <begin position="7"/>
        <end position="76"/>
    </location>
</feature>
<dbReference type="Gene3D" id="1.10.8.10">
    <property type="entry name" value="DNA helicase RuvA subunit, C-terminal domain"/>
    <property type="match status" value="1"/>
</dbReference>
<dbReference type="HAMAP" id="MF_02126">
    <property type="entry name" value="RF_methyltr_PrmC"/>
    <property type="match status" value="1"/>
</dbReference>
<evidence type="ECO:0000259" key="5">
    <source>
        <dbReference type="Pfam" id="PF17827"/>
    </source>
</evidence>
<dbReference type="PANTHER" id="PTHR18895">
    <property type="entry name" value="HEMK METHYLTRANSFERASE"/>
    <property type="match status" value="1"/>
</dbReference>
<dbReference type="InterPro" id="IPR040758">
    <property type="entry name" value="PrmC_N"/>
</dbReference>
<dbReference type="Gene3D" id="3.40.50.150">
    <property type="entry name" value="Vaccinia Virus protein VP39"/>
    <property type="match status" value="1"/>
</dbReference>
<evidence type="ECO:0000256" key="3">
    <source>
        <dbReference type="ARBA" id="ARBA00022691"/>
    </source>
</evidence>
<dbReference type="InterPro" id="IPR004556">
    <property type="entry name" value="HemK-like"/>
</dbReference>
<reference evidence="6" key="1">
    <citation type="submission" date="2018-06" db="EMBL/GenBank/DDBJ databases">
        <authorList>
            <person name="Zhirakovskaya E."/>
        </authorList>
    </citation>
    <scope>NUCLEOTIDE SEQUENCE</scope>
</reference>
<evidence type="ECO:0000313" key="6">
    <source>
        <dbReference type="EMBL" id="VAX05258.1"/>
    </source>
</evidence>
<dbReference type="NCBIfam" id="TIGR03534">
    <property type="entry name" value="RF_mod_PrmC"/>
    <property type="match status" value="1"/>
</dbReference>
<dbReference type="InterPro" id="IPR025714">
    <property type="entry name" value="Methyltranfer_dom"/>
</dbReference>
<dbReference type="Pfam" id="PF13847">
    <property type="entry name" value="Methyltransf_31"/>
    <property type="match status" value="1"/>
</dbReference>